<evidence type="ECO:0000313" key="1">
    <source>
        <dbReference type="EMBL" id="TFK70907.1"/>
    </source>
</evidence>
<keyword evidence="2" id="KW-1185">Reference proteome</keyword>
<evidence type="ECO:0000313" key="2">
    <source>
        <dbReference type="Proteomes" id="UP000308600"/>
    </source>
</evidence>
<accession>A0ACD3AZ57</accession>
<sequence>MSRFTRVLSLISLVVTVSAGVMVQRGPVTPGRILNVDPSTIAAASNAVPIDLAITNPNLNTGSTLSRRDILLKKRSNYEQVFTGTGTAPGDRDASIQGTAYLSFTRLDAYDVGACEAFCDGIETCVFINIFYEYNSDATYNPQIKCAAYADIHSAAEKTNTGGQQLLPPPAEPSYIQESEGYAVGSLADPPVPDGYELVFGPTGGANQAPGEMGFAFLDKYDVQACADLCNIRAADPNGGACQYFNIWIAEVNGDPTTYSCVMYYRPTDASTATNTGQGDLQVTYSRGYQRISYLPDGGFEGYDPTSPSCTASYASWVGTSPSGGHQDASICSGAAYGPRSGHSVGLLGSVTGADNLLGTLAPAELLNTEAGKDYWITFFQKSTFALLAVSTIDVQWNGVTVLHIGPELIDLFWTYYQVKVTAAGSDQLSFHGGGSPVHILLDDVYVWLA</sequence>
<name>A0ACD3AZ57_9AGAR</name>
<gene>
    <name evidence="1" type="ORF">BDN72DRAFT_896122</name>
</gene>
<dbReference type="Proteomes" id="UP000308600">
    <property type="component" value="Unassembled WGS sequence"/>
</dbReference>
<protein>
    <submittedName>
        <fullName evidence="1">Uncharacterized protein</fullName>
    </submittedName>
</protein>
<proteinExistence type="predicted"/>
<dbReference type="EMBL" id="ML208306">
    <property type="protein sequence ID" value="TFK70907.1"/>
    <property type="molecule type" value="Genomic_DNA"/>
</dbReference>
<reference evidence="1 2" key="1">
    <citation type="journal article" date="2019" name="Nat. Ecol. Evol.">
        <title>Megaphylogeny resolves global patterns of mushroom evolution.</title>
        <authorList>
            <person name="Varga T."/>
            <person name="Krizsan K."/>
            <person name="Foldi C."/>
            <person name="Dima B."/>
            <person name="Sanchez-Garcia M."/>
            <person name="Sanchez-Ramirez S."/>
            <person name="Szollosi G.J."/>
            <person name="Szarkandi J.G."/>
            <person name="Papp V."/>
            <person name="Albert L."/>
            <person name="Andreopoulos W."/>
            <person name="Angelini C."/>
            <person name="Antonin V."/>
            <person name="Barry K.W."/>
            <person name="Bougher N.L."/>
            <person name="Buchanan P."/>
            <person name="Buyck B."/>
            <person name="Bense V."/>
            <person name="Catcheside P."/>
            <person name="Chovatia M."/>
            <person name="Cooper J."/>
            <person name="Damon W."/>
            <person name="Desjardin D."/>
            <person name="Finy P."/>
            <person name="Geml J."/>
            <person name="Haridas S."/>
            <person name="Hughes K."/>
            <person name="Justo A."/>
            <person name="Karasinski D."/>
            <person name="Kautmanova I."/>
            <person name="Kiss B."/>
            <person name="Kocsube S."/>
            <person name="Kotiranta H."/>
            <person name="LaButti K.M."/>
            <person name="Lechner B.E."/>
            <person name="Liimatainen K."/>
            <person name="Lipzen A."/>
            <person name="Lukacs Z."/>
            <person name="Mihaltcheva S."/>
            <person name="Morgado L.N."/>
            <person name="Niskanen T."/>
            <person name="Noordeloos M.E."/>
            <person name="Ohm R.A."/>
            <person name="Ortiz-Santana B."/>
            <person name="Ovrebo C."/>
            <person name="Racz N."/>
            <person name="Riley R."/>
            <person name="Savchenko A."/>
            <person name="Shiryaev A."/>
            <person name="Soop K."/>
            <person name="Spirin V."/>
            <person name="Szebenyi C."/>
            <person name="Tomsovsky M."/>
            <person name="Tulloss R.E."/>
            <person name="Uehling J."/>
            <person name="Grigoriev I.V."/>
            <person name="Vagvolgyi C."/>
            <person name="Papp T."/>
            <person name="Martin F.M."/>
            <person name="Miettinen O."/>
            <person name="Hibbett D.S."/>
            <person name="Nagy L.G."/>
        </authorList>
    </citation>
    <scope>NUCLEOTIDE SEQUENCE [LARGE SCALE GENOMIC DNA]</scope>
    <source>
        <strain evidence="1 2">NL-1719</strain>
    </source>
</reference>
<organism evidence="1 2">
    <name type="scientific">Pluteus cervinus</name>
    <dbReference type="NCBI Taxonomy" id="181527"/>
    <lineage>
        <taxon>Eukaryota</taxon>
        <taxon>Fungi</taxon>
        <taxon>Dikarya</taxon>
        <taxon>Basidiomycota</taxon>
        <taxon>Agaricomycotina</taxon>
        <taxon>Agaricomycetes</taxon>
        <taxon>Agaricomycetidae</taxon>
        <taxon>Agaricales</taxon>
        <taxon>Pluteineae</taxon>
        <taxon>Pluteaceae</taxon>
        <taxon>Pluteus</taxon>
    </lineage>
</organism>